<comment type="subcellular location">
    <subcellularLocation>
        <location evidence="1">Cell membrane</location>
    </subcellularLocation>
</comment>
<dbReference type="GO" id="GO:0005886">
    <property type="term" value="C:plasma membrane"/>
    <property type="evidence" value="ECO:0007669"/>
    <property type="project" value="UniProtKB-SubCell"/>
</dbReference>
<evidence type="ECO:0000256" key="7">
    <source>
        <dbReference type="ARBA" id="ARBA00022825"/>
    </source>
</evidence>
<evidence type="ECO:0000259" key="12">
    <source>
        <dbReference type="Pfam" id="PF01343"/>
    </source>
</evidence>
<evidence type="ECO:0000256" key="10">
    <source>
        <dbReference type="SAM" id="MobiDB-lite"/>
    </source>
</evidence>
<feature type="chain" id="PRO_5044766059" description="Peptidase S49 domain-containing protein" evidence="11">
    <location>
        <begin position="21"/>
        <end position="803"/>
    </location>
</feature>
<name>A0ABD3N3J0_9STRA</name>
<dbReference type="InterPro" id="IPR029045">
    <property type="entry name" value="ClpP/crotonase-like_dom_sf"/>
</dbReference>
<dbReference type="InterPro" id="IPR013703">
    <property type="entry name" value="Peptidase_S49_N_proteobac"/>
</dbReference>
<comment type="caution">
    <text evidence="14">The sequence shown here is derived from an EMBL/GenBank/DDBJ whole genome shotgun (WGS) entry which is preliminary data.</text>
</comment>
<keyword evidence="9" id="KW-0472">Membrane</keyword>
<keyword evidence="4" id="KW-0645">Protease</keyword>
<keyword evidence="15" id="KW-1185">Reference proteome</keyword>
<evidence type="ECO:0000256" key="3">
    <source>
        <dbReference type="ARBA" id="ARBA00022475"/>
    </source>
</evidence>
<dbReference type="Pfam" id="PF08496">
    <property type="entry name" value="Peptidase_S49_N"/>
    <property type="match status" value="1"/>
</dbReference>
<dbReference type="InterPro" id="IPR047272">
    <property type="entry name" value="S49_SppA_C"/>
</dbReference>
<accession>A0ABD3N3J0</accession>
<keyword evidence="11" id="KW-0732">Signal</keyword>
<proteinExistence type="inferred from homology"/>
<dbReference type="GO" id="GO:0006508">
    <property type="term" value="P:proteolysis"/>
    <property type="evidence" value="ECO:0007669"/>
    <property type="project" value="UniProtKB-KW"/>
</dbReference>
<reference evidence="14 15" key="1">
    <citation type="submission" date="2024-10" db="EMBL/GenBank/DDBJ databases">
        <title>Updated reference genomes for cyclostephanoid diatoms.</title>
        <authorList>
            <person name="Roberts W.R."/>
            <person name="Alverson A.J."/>
        </authorList>
    </citation>
    <scope>NUCLEOTIDE SEQUENCE [LARGE SCALE GENOMIC DNA]</scope>
    <source>
        <strain evidence="14 15">AJA232-27</strain>
    </source>
</reference>
<evidence type="ECO:0000313" key="14">
    <source>
        <dbReference type="EMBL" id="KAL3769883.1"/>
    </source>
</evidence>
<protein>
    <recommendedName>
        <fullName evidence="16">Peptidase S49 domain-containing protein</fullName>
    </recommendedName>
</protein>
<gene>
    <name evidence="14" type="ORF">ACHAWU_007089</name>
</gene>
<evidence type="ECO:0000256" key="1">
    <source>
        <dbReference type="ARBA" id="ARBA00004236"/>
    </source>
</evidence>
<evidence type="ECO:0000256" key="4">
    <source>
        <dbReference type="ARBA" id="ARBA00022670"/>
    </source>
</evidence>
<feature type="signal peptide" evidence="11">
    <location>
        <begin position="1"/>
        <end position="20"/>
    </location>
</feature>
<keyword evidence="5" id="KW-0812">Transmembrane</keyword>
<feature type="region of interest" description="Disordered" evidence="10">
    <location>
        <begin position="136"/>
        <end position="184"/>
    </location>
</feature>
<dbReference type="CDD" id="cd07023">
    <property type="entry name" value="S49_Sppa_N_C"/>
    <property type="match status" value="1"/>
</dbReference>
<dbReference type="NCBIfam" id="NF008745">
    <property type="entry name" value="PRK11778.1"/>
    <property type="match status" value="1"/>
</dbReference>
<sequence>MKSHLIIISLVAFIIGAAESFAPPSLAATSSLPSSSSSAFPSSTNLPQLSSAFQNSSSKSKALSLKTRRRHINTISSSIRSKSSSTALNALSFLDEETTQKLIVLSFEKVIDAGIPAIFFILTTWWFLTQIRNGERSAGRRGGRSGGGSGGGMMRMMGGGGKGRRSSQRGRGSRRMMDEIDDFGGGSRPLGPVEELYDDIYDDLSGPDPQNNLPPLLKLFSGPSRGGVGGGSSGIERPTSKLNIGIPKQTYLRVTKLNSKYDSYRYSMIKAMKGKAFAASELRARGFEDALWRALGITNGAGGDDHNSNRITDGLTSSEGTALIQLERDFLSAGSELVREVSELTRAITNAAVLLEMEEMGVEAGVLDAIIDVEVVNGTDAASSTTSTTNNGAKDSGMVVAANSEKEDKKDKPKKIEKQSDIMRAVKEVEALNTEILLLELDFIQSIVEILGANRADALRTTVVGNMLSGEAGMLLKTLKERPLATVLSALNGENHDVDGNQNRRKNLFVTRFPGDVTASQLNELREEVTGILRSAQPGDEALLVLQSGGGTVTGYGLAAAQLQRFKAKGMKLTVCVEQVAASGGYMMCCTADRIVASPFAVLGSIGVISEVPNAFERLKQEGIEFQTITAGKYKRTVTPTKKITKEDIKKSEEDIAEIFNLFKSFVKNQRPQLDIESVATGETWFGEDALARGLCDELGTADDVLLDFVDNGYDVYEVVYDPPPVGASGLFTGLPSRRSSGISSMDTAADGGWRGVFKSLVRGVVSEVKDEIVSELSSTMNEMNSIERRYMAQDDSADRIKL</sequence>
<evidence type="ECO:0000313" key="15">
    <source>
        <dbReference type="Proteomes" id="UP001530293"/>
    </source>
</evidence>
<evidence type="ECO:0000259" key="13">
    <source>
        <dbReference type="Pfam" id="PF08496"/>
    </source>
</evidence>
<feature type="compositionally biased region" description="Basic residues" evidence="10">
    <location>
        <begin position="162"/>
        <end position="174"/>
    </location>
</feature>
<feature type="domain" description="Peptidase S49" evidence="12">
    <location>
        <begin position="566"/>
        <end position="706"/>
    </location>
</feature>
<dbReference type="InterPro" id="IPR002142">
    <property type="entry name" value="Peptidase_S49"/>
</dbReference>
<evidence type="ECO:0000256" key="6">
    <source>
        <dbReference type="ARBA" id="ARBA00022801"/>
    </source>
</evidence>
<organism evidence="14 15">
    <name type="scientific">Discostella pseudostelligera</name>
    <dbReference type="NCBI Taxonomy" id="259834"/>
    <lineage>
        <taxon>Eukaryota</taxon>
        <taxon>Sar</taxon>
        <taxon>Stramenopiles</taxon>
        <taxon>Ochrophyta</taxon>
        <taxon>Bacillariophyta</taxon>
        <taxon>Coscinodiscophyceae</taxon>
        <taxon>Thalassiosirophycidae</taxon>
        <taxon>Stephanodiscales</taxon>
        <taxon>Stephanodiscaceae</taxon>
        <taxon>Discostella</taxon>
    </lineage>
</organism>
<dbReference type="SUPFAM" id="SSF52096">
    <property type="entry name" value="ClpP/crotonase"/>
    <property type="match status" value="1"/>
</dbReference>
<keyword evidence="3" id="KW-1003">Cell membrane</keyword>
<evidence type="ECO:0000256" key="5">
    <source>
        <dbReference type="ARBA" id="ARBA00022692"/>
    </source>
</evidence>
<keyword evidence="7" id="KW-0720">Serine protease</keyword>
<keyword evidence="8" id="KW-1133">Transmembrane helix</keyword>
<evidence type="ECO:0000256" key="11">
    <source>
        <dbReference type="SAM" id="SignalP"/>
    </source>
</evidence>
<dbReference type="AlphaFoldDB" id="A0ABD3N3J0"/>
<feature type="domain" description="Peptidase S49 N-terminal proteobacteria" evidence="13">
    <location>
        <begin position="501"/>
        <end position="563"/>
    </location>
</feature>
<feature type="compositionally biased region" description="Gly residues" evidence="10">
    <location>
        <begin position="144"/>
        <end position="161"/>
    </location>
</feature>
<dbReference type="EMBL" id="JALLBG020000049">
    <property type="protein sequence ID" value="KAL3769883.1"/>
    <property type="molecule type" value="Genomic_DNA"/>
</dbReference>
<evidence type="ECO:0000256" key="8">
    <source>
        <dbReference type="ARBA" id="ARBA00022989"/>
    </source>
</evidence>
<dbReference type="PANTHER" id="PTHR42987">
    <property type="entry name" value="PEPTIDASE S49"/>
    <property type="match status" value="1"/>
</dbReference>
<comment type="similarity">
    <text evidence="2">Belongs to the peptidase S49 family.</text>
</comment>
<keyword evidence="6" id="KW-0378">Hydrolase</keyword>
<evidence type="ECO:0008006" key="16">
    <source>
        <dbReference type="Google" id="ProtNLM"/>
    </source>
</evidence>
<dbReference type="Gene3D" id="3.90.226.10">
    <property type="entry name" value="2-enoyl-CoA Hydratase, Chain A, domain 1"/>
    <property type="match status" value="1"/>
</dbReference>
<dbReference type="Proteomes" id="UP001530293">
    <property type="component" value="Unassembled WGS sequence"/>
</dbReference>
<dbReference type="GO" id="GO:0008236">
    <property type="term" value="F:serine-type peptidase activity"/>
    <property type="evidence" value="ECO:0007669"/>
    <property type="project" value="UniProtKB-KW"/>
</dbReference>
<dbReference type="Pfam" id="PF01343">
    <property type="entry name" value="Peptidase_S49"/>
    <property type="match status" value="1"/>
</dbReference>
<dbReference type="Gene3D" id="6.20.330.10">
    <property type="match status" value="1"/>
</dbReference>
<evidence type="ECO:0000256" key="9">
    <source>
        <dbReference type="ARBA" id="ARBA00023136"/>
    </source>
</evidence>
<evidence type="ECO:0000256" key="2">
    <source>
        <dbReference type="ARBA" id="ARBA00008683"/>
    </source>
</evidence>
<dbReference type="PANTHER" id="PTHR42987:SF4">
    <property type="entry name" value="PROTEASE SOHB-RELATED"/>
    <property type="match status" value="1"/>
</dbReference>